<dbReference type="InterPro" id="IPR050645">
    <property type="entry name" value="Histidine_acid_phosphatase"/>
</dbReference>
<dbReference type="AlphaFoldDB" id="A0A1X2HHM2"/>
<protein>
    <submittedName>
        <fullName evidence="2">Folate-sensitive fragile site protein Fra10Ac1-domain-containing protein</fullName>
    </submittedName>
</protein>
<dbReference type="Pfam" id="PF09725">
    <property type="entry name" value="Fra10Ac1"/>
    <property type="match status" value="1"/>
</dbReference>
<feature type="compositionally biased region" description="Basic and acidic residues" evidence="1">
    <location>
        <begin position="179"/>
        <end position="231"/>
    </location>
</feature>
<comment type="caution">
    <text evidence="2">The sequence shown here is derived from an EMBL/GenBank/DDBJ whole genome shotgun (WGS) entry which is preliminary data.</text>
</comment>
<dbReference type="Proteomes" id="UP000242180">
    <property type="component" value="Unassembled WGS sequence"/>
</dbReference>
<gene>
    <name evidence="2" type="ORF">BCR43DRAFT_512754</name>
</gene>
<feature type="compositionally biased region" description="Basic and acidic residues" evidence="1">
    <location>
        <begin position="239"/>
        <end position="249"/>
    </location>
</feature>
<feature type="region of interest" description="Disordered" evidence="1">
    <location>
        <begin position="174"/>
        <end position="250"/>
    </location>
</feature>
<dbReference type="STRING" id="13706.A0A1X2HHM2"/>
<proteinExistence type="predicted"/>
<evidence type="ECO:0000313" key="2">
    <source>
        <dbReference type="EMBL" id="ORY98581.1"/>
    </source>
</evidence>
<dbReference type="EMBL" id="MCGN01000003">
    <property type="protein sequence ID" value="ORY98581.1"/>
    <property type="molecule type" value="Genomic_DNA"/>
</dbReference>
<dbReference type="OMA" id="EYFQDMF"/>
<organism evidence="2 3">
    <name type="scientific">Syncephalastrum racemosum</name>
    <name type="common">Filamentous fungus</name>
    <dbReference type="NCBI Taxonomy" id="13706"/>
    <lineage>
        <taxon>Eukaryota</taxon>
        <taxon>Fungi</taxon>
        <taxon>Fungi incertae sedis</taxon>
        <taxon>Mucoromycota</taxon>
        <taxon>Mucoromycotina</taxon>
        <taxon>Mucoromycetes</taxon>
        <taxon>Mucorales</taxon>
        <taxon>Syncephalastraceae</taxon>
        <taxon>Syncephalastrum</taxon>
    </lineage>
</organism>
<accession>A0A1X2HHM2</accession>
<dbReference type="OrthoDB" id="197967at2759"/>
<keyword evidence="3" id="KW-1185">Reference proteome</keyword>
<sequence>MTSDKFKLAPAFRNQLNGVDAYTRHRKLIQNYVLFYGRGNLPHDDRTKLHNPEHEIIRKHHRFLPPENGDDLDWEQRLAKKYHDQLFKEYAICELKYYKEGKIALRWRTESEVVSGKGQFACGSTRCDNTASLKSWEVNFAYVEDGVRKNELVKVRLCPDCSYRLNYKTMKRASKKRKREELKATVRRERDHHRSDTEEERESKSEERSSDEGDAPERKKSKQKEKGKDDASNIWKQPMETKVEKTHEEEFSDYFADLLM</sequence>
<evidence type="ECO:0000313" key="3">
    <source>
        <dbReference type="Proteomes" id="UP000242180"/>
    </source>
</evidence>
<dbReference type="InterPro" id="IPR019129">
    <property type="entry name" value="Folate-sensitive_fs_Fra10Ac1"/>
</dbReference>
<evidence type="ECO:0000256" key="1">
    <source>
        <dbReference type="SAM" id="MobiDB-lite"/>
    </source>
</evidence>
<dbReference type="GO" id="GO:0016791">
    <property type="term" value="F:phosphatase activity"/>
    <property type="evidence" value="ECO:0007669"/>
    <property type="project" value="TreeGrafter"/>
</dbReference>
<reference evidence="2 3" key="1">
    <citation type="submission" date="2016-07" db="EMBL/GenBank/DDBJ databases">
        <title>Pervasive Adenine N6-methylation of Active Genes in Fungi.</title>
        <authorList>
            <consortium name="DOE Joint Genome Institute"/>
            <person name="Mondo S.J."/>
            <person name="Dannebaum R.O."/>
            <person name="Kuo R.C."/>
            <person name="Labutti K."/>
            <person name="Haridas S."/>
            <person name="Kuo A."/>
            <person name="Salamov A."/>
            <person name="Ahrendt S.R."/>
            <person name="Lipzen A."/>
            <person name="Sullivan W."/>
            <person name="Andreopoulos W.B."/>
            <person name="Clum A."/>
            <person name="Lindquist E."/>
            <person name="Daum C."/>
            <person name="Ramamoorthy G.K."/>
            <person name="Gryganskyi A."/>
            <person name="Culley D."/>
            <person name="Magnuson J.K."/>
            <person name="James T.Y."/>
            <person name="O'Malley M.A."/>
            <person name="Stajich J.E."/>
            <person name="Spatafora J.W."/>
            <person name="Visel A."/>
            <person name="Grigoriev I.V."/>
        </authorList>
    </citation>
    <scope>NUCLEOTIDE SEQUENCE [LARGE SCALE GENOMIC DNA]</scope>
    <source>
        <strain evidence="2 3">NRRL 2496</strain>
    </source>
</reference>
<name>A0A1X2HHM2_SYNRA</name>
<dbReference type="PANTHER" id="PTHR11567">
    <property type="entry name" value="ACID PHOSPHATASE-RELATED"/>
    <property type="match status" value="1"/>
</dbReference>
<dbReference type="PANTHER" id="PTHR11567:SF25">
    <property type="entry name" value="PROTEIN FRA10AC1"/>
    <property type="match status" value="1"/>
</dbReference>
<dbReference type="InParanoid" id="A0A1X2HHM2"/>